<feature type="region of interest" description="Disordered" evidence="1">
    <location>
        <begin position="1"/>
        <end position="72"/>
    </location>
</feature>
<feature type="compositionally biased region" description="Polar residues" evidence="1">
    <location>
        <begin position="162"/>
        <end position="176"/>
    </location>
</feature>
<reference evidence="2" key="1">
    <citation type="journal article" date="2023" name="Mol. Ecol. Resour.">
        <title>Chromosome-level genome assembly of a triploid poplar Populus alba 'Berolinensis'.</title>
        <authorList>
            <person name="Chen S."/>
            <person name="Yu Y."/>
            <person name="Wang X."/>
            <person name="Wang S."/>
            <person name="Zhang T."/>
            <person name="Zhou Y."/>
            <person name="He R."/>
            <person name="Meng N."/>
            <person name="Wang Y."/>
            <person name="Liu W."/>
            <person name="Liu Z."/>
            <person name="Liu J."/>
            <person name="Guo Q."/>
            <person name="Huang H."/>
            <person name="Sederoff R.R."/>
            <person name="Wang G."/>
            <person name="Qu G."/>
            <person name="Chen S."/>
        </authorList>
    </citation>
    <scope>NUCLEOTIDE SEQUENCE</scope>
    <source>
        <strain evidence="2">SC-2020</strain>
    </source>
</reference>
<accession>A0AAD6M944</accession>
<dbReference type="Proteomes" id="UP001164929">
    <property type="component" value="Chromosome 10"/>
</dbReference>
<feature type="compositionally biased region" description="Polar residues" evidence="1">
    <location>
        <begin position="1"/>
        <end position="14"/>
    </location>
</feature>
<evidence type="ECO:0000256" key="1">
    <source>
        <dbReference type="SAM" id="MobiDB-lite"/>
    </source>
</evidence>
<gene>
    <name evidence="2" type="ORF">NC653_024167</name>
</gene>
<proteinExistence type="predicted"/>
<comment type="caution">
    <text evidence="2">The sequence shown here is derived from an EMBL/GenBank/DDBJ whole genome shotgun (WGS) entry which is preliminary data.</text>
</comment>
<keyword evidence="3" id="KW-1185">Reference proteome</keyword>
<feature type="compositionally biased region" description="Acidic residues" evidence="1">
    <location>
        <begin position="146"/>
        <end position="160"/>
    </location>
</feature>
<feature type="compositionally biased region" description="Acidic residues" evidence="1">
    <location>
        <begin position="15"/>
        <end position="36"/>
    </location>
</feature>
<feature type="compositionally biased region" description="Acidic residues" evidence="1">
    <location>
        <begin position="44"/>
        <end position="63"/>
    </location>
</feature>
<feature type="region of interest" description="Disordered" evidence="1">
    <location>
        <begin position="123"/>
        <end position="176"/>
    </location>
</feature>
<feature type="compositionally biased region" description="Basic residues" evidence="1">
    <location>
        <begin position="132"/>
        <end position="142"/>
    </location>
</feature>
<dbReference type="EMBL" id="JAQIZT010000010">
    <property type="protein sequence ID" value="KAJ6980730.1"/>
    <property type="molecule type" value="Genomic_DNA"/>
</dbReference>
<name>A0AAD6M944_9ROSI</name>
<sequence>MAKPSKQQTSSDEAMSSDEEPINEQISEEEDEEEIEAVARSADSEEDEAAGDAEGDEADEEVTNNEISKRERERLKEMQILKKHKIQEILDQQNAAIDADMNNKGKGRLKYLLQQTELFAHFAKHDQSSSQKKAKGRGRHASKVTEEEEDEECLKEEEDGLSGNTRLVTQPSCKGP</sequence>
<evidence type="ECO:0000313" key="3">
    <source>
        <dbReference type="Proteomes" id="UP001164929"/>
    </source>
</evidence>
<protein>
    <submittedName>
        <fullName evidence="2">ISWI chromatin-remodeling complex ATPase CHR11-like</fullName>
    </submittedName>
</protein>
<dbReference type="AlphaFoldDB" id="A0AAD6M944"/>
<evidence type="ECO:0000313" key="2">
    <source>
        <dbReference type="EMBL" id="KAJ6980730.1"/>
    </source>
</evidence>
<organism evidence="2 3">
    <name type="scientific">Populus alba x Populus x berolinensis</name>
    <dbReference type="NCBI Taxonomy" id="444605"/>
    <lineage>
        <taxon>Eukaryota</taxon>
        <taxon>Viridiplantae</taxon>
        <taxon>Streptophyta</taxon>
        <taxon>Embryophyta</taxon>
        <taxon>Tracheophyta</taxon>
        <taxon>Spermatophyta</taxon>
        <taxon>Magnoliopsida</taxon>
        <taxon>eudicotyledons</taxon>
        <taxon>Gunneridae</taxon>
        <taxon>Pentapetalae</taxon>
        <taxon>rosids</taxon>
        <taxon>fabids</taxon>
        <taxon>Malpighiales</taxon>
        <taxon>Salicaceae</taxon>
        <taxon>Saliceae</taxon>
        <taxon>Populus</taxon>
    </lineage>
</organism>